<proteinExistence type="predicted"/>
<feature type="transmembrane region" description="Helical" evidence="8">
    <location>
        <begin position="44"/>
        <end position="62"/>
    </location>
</feature>
<reference evidence="10 11" key="1">
    <citation type="submission" date="2020-03" db="EMBL/GenBank/DDBJ databases">
        <title>Genomic Encyclopedia of Type Strains, Phase IV (KMG-IV): sequencing the most valuable type-strain genomes for metagenomic binning, comparative biology and taxonomic classification.</title>
        <authorList>
            <person name="Goeker M."/>
        </authorList>
    </citation>
    <scope>NUCLEOTIDE SEQUENCE [LARGE SCALE GENOMIC DNA]</scope>
    <source>
        <strain evidence="10 11">DSM 102865</strain>
    </source>
</reference>
<accession>A0ABX0UQ32</accession>
<feature type="transmembrane region" description="Helical" evidence="8">
    <location>
        <begin position="291"/>
        <end position="311"/>
    </location>
</feature>
<dbReference type="PANTHER" id="PTHR33908:SF11">
    <property type="entry name" value="MEMBRANE PROTEIN"/>
    <property type="match status" value="1"/>
</dbReference>
<feature type="transmembrane region" description="Helical" evidence="8">
    <location>
        <begin position="147"/>
        <end position="178"/>
    </location>
</feature>
<evidence type="ECO:0000256" key="7">
    <source>
        <dbReference type="ARBA" id="ARBA00023136"/>
    </source>
</evidence>
<evidence type="ECO:0000259" key="9">
    <source>
        <dbReference type="Pfam" id="PF13231"/>
    </source>
</evidence>
<organism evidence="10 11">
    <name type="scientific">Dyadobacter arcticus</name>
    <dbReference type="NCBI Taxonomy" id="1078754"/>
    <lineage>
        <taxon>Bacteria</taxon>
        <taxon>Pseudomonadati</taxon>
        <taxon>Bacteroidota</taxon>
        <taxon>Cytophagia</taxon>
        <taxon>Cytophagales</taxon>
        <taxon>Spirosomataceae</taxon>
        <taxon>Dyadobacter</taxon>
    </lineage>
</organism>
<evidence type="ECO:0000256" key="6">
    <source>
        <dbReference type="ARBA" id="ARBA00022989"/>
    </source>
</evidence>
<keyword evidence="4" id="KW-0808">Transferase</keyword>
<feature type="transmembrane region" description="Helical" evidence="8">
    <location>
        <begin position="190"/>
        <end position="209"/>
    </location>
</feature>
<feature type="transmembrane region" description="Helical" evidence="8">
    <location>
        <begin position="318"/>
        <end position="336"/>
    </location>
</feature>
<evidence type="ECO:0000256" key="1">
    <source>
        <dbReference type="ARBA" id="ARBA00004651"/>
    </source>
</evidence>
<keyword evidence="7 8" id="KW-0472">Membrane</keyword>
<keyword evidence="6 8" id="KW-1133">Transmembrane helix</keyword>
<evidence type="ECO:0000313" key="10">
    <source>
        <dbReference type="EMBL" id="NIJ53775.1"/>
    </source>
</evidence>
<protein>
    <recommendedName>
        <fullName evidence="9">Glycosyltransferase RgtA/B/C/D-like domain-containing protein</fullName>
    </recommendedName>
</protein>
<sequence>MSKKTLILWFFILLKFAIHCVVIAPGYDLHRDEYLHVDQGKHLAWGYLSVPPFTSWTSYLILHLENPDFWVKFFPALFGVLTLVVVWKAIEALGGNLFALILGASAVTLSVLLRINMLYQPNSVDIFGWTLLYFSILQYLKTEQNKWLYMAAIAFGLSFLNKYNIVFLAAGMAPALLLTSQRKIFSNSRLYVAAVVAVLIIAPNLIWQYQNKFPVIHHMKLLAETQLVNVDRMDFVKEQLLFFMGSMFIILAAFISFFTYPAFQKYQVFFWSFVFTLSLFIYLKAKGYYAIGLYPIYLAFGSVYLESLFVGKRAWLRVASILLIIILSIPIFRVAFPTKSPFEIAQNPKIYKDLGLLRWEDGKDHELPQDFSDMLGWSELAHKVDSVYEKVSDKKHTLVLCDNYGQAGAINYYSKYKDIGAVTLNADYIDWFPLDEEIKNVILVQNADDDDKERKKEQPLFREVRLTGKVESRYARERGTSIYVLLDAKVSINNILKGDIEAERW</sequence>
<gene>
    <name evidence="10" type="ORF">FHS68_002957</name>
</gene>
<dbReference type="InterPro" id="IPR050297">
    <property type="entry name" value="LipidA_mod_glycosyltrf_83"/>
</dbReference>
<name>A0ABX0UQ32_9BACT</name>
<dbReference type="PANTHER" id="PTHR33908">
    <property type="entry name" value="MANNOSYLTRANSFERASE YKCB-RELATED"/>
    <property type="match status" value="1"/>
</dbReference>
<keyword evidence="5 8" id="KW-0812">Transmembrane</keyword>
<dbReference type="Proteomes" id="UP001179181">
    <property type="component" value="Unassembled WGS sequence"/>
</dbReference>
<feature type="transmembrane region" description="Helical" evidence="8">
    <location>
        <begin position="69"/>
        <end position="87"/>
    </location>
</feature>
<dbReference type="Pfam" id="PF13231">
    <property type="entry name" value="PMT_2"/>
    <property type="match status" value="1"/>
</dbReference>
<dbReference type="EMBL" id="JAASQJ010000003">
    <property type="protein sequence ID" value="NIJ53775.1"/>
    <property type="molecule type" value="Genomic_DNA"/>
</dbReference>
<comment type="subcellular location">
    <subcellularLocation>
        <location evidence="1">Cell membrane</location>
        <topology evidence="1">Multi-pass membrane protein</topology>
    </subcellularLocation>
</comment>
<dbReference type="RefSeq" id="WP_167271289.1">
    <property type="nucleotide sequence ID" value="NZ_JAASQJ010000003.1"/>
</dbReference>
<keyword evidence="2" id="KW-1003">Cell membrane</keyword>
<keyword evidence="11" id="KW-1185">Reference proteome</keyword>
<evidence type="ECO:0000256" key="2">
    <source>
        <dbReference type="ARBA" id="ARBA00022475"/>
    </source>
</evidence>
<evidence type="ECO:0000313" key="11">
    <source>
        <dbReference type="Proteomes" id="UP001179181"/>
    </source>
</evidence>
<evidence type="ECO:0000256" key="4">
    <source>
        <dbReference type="ARBA" id="ARBA00022679"/>
    </source>
</evidence>
<evidence type="ECO:0000256" key="5">
    <source>
        <dbReference type="ARBA" id="ARBA00022692"/>
    </source>
</evidence>
<feature type="domain" description="Glycosyltransferase RgtA/B/C/D-like" evidence="9">
    <location>
        <begin position="50"/>
        <end position="207"/>
    </location>
</feature>
<feature type="transmembrane region" description="Helical" evidence="8">
    <location>
        <begin position="268"/>
        <end position="285"/>
    </location>
</feature>
<comment type="caution">
    <text evidence="10">The sequence shown here is derived from an EMBL/GenBank/DDBJ whole genome shotgun (WGS) entry which is preliminary data.</text>
</comment>
<feature type="transmembrane region" description="Helical" evidence="8">
    <location>
        <begin position="240"/>
        <end position="261"/>
    </location>
</feature>
<keyword evidence="3" id="KW-0328">Glycosyltransferase</keyword>
<evidence type="ECO:0000256" key="8">
    <source>
        <dbReference type="SAM" id="Phobius"/>
    </source>
</evidence>
<feature type="transmembrane region" description="Helical" evidence="8">
    <location>
        <begin position="93"/>
        <end position="112"/>
    </location>
</feature>
<dbReference type="InterPro" id="IPR038731">
    <property type="entry name" value="RgtA/B/C-like"/>
</dbReference>
<evidence type="ECO:0000256" key="3">
    <source>
        <dbReference type="ARBA" id="ARBA00022676"/>
    </source>
</evidence>